<evidence type="ECO:0000256" key="12">
    <source>
        <dbReference type="ARBA" id="ARBA00023288"/>
    </source>
</evidence>
<keyword evidence="8 17" id="KW-0732">Signal</keyword>
<dbReference type="Pfam" id="PF20684">
    <property type="entry name" value="Fung_rhodopsin"/>
    <property type="match status" value="1"/>
</dbReference>
<dbReference type="EMBL" id="JAQQWM010000001">
    <property type="protein sequence ID" value="KAK8082775.1"/>
    <property type="molecule type" value="Genomic_DNA"/>
</dbReference>
<evidence type="ECO:0000256" key="3">
    <source>
        <dbReference type="ARBA" id="ARBA00004613"/>
    </source>
</evidence>
<keyword evidence="11 14" id="KW-1015">Disulfide bond</keyword>
<dbReference type="InterPro" id="IPR049326">
    <property type="entry name" value="Rhodopsin_dom_fungi"/>
</dbReference>
<evidence type="ECO:0000256" key="15">
    <source>
        <dbReference type="SAM" id="MobiDB-lite"/>
    </source>
</evidence>
<proteinExistence type="inferred from homology"/>
<evidence type="ECO:0000256" key="7">
    <source>
        <dbReference type="ARBA" id="ARBA00022692"/>
    </source>
</evidence>
<evidence type="ECO:0000256" key="17">
    <source>
        <dbReference type="SAM" id="SignalP"/>
    </source>
</evidence>
<feature type="transmembrane region" description="Helical" evidence="16">
    <location>
        <begin position="241"/>
        <end position="262"/>
    </location>
</feature>
<feature type="region of interest" description="Disordered" evidence="15">
    <location>
        <begin position="456"/>
        <end position="509"/>
    </location>
</feature>
<evidence type="ECO:0000256" key="11">
    <source>
        <dbReference type="ARBA" id="ARBA00023157"/>
    </source>
</evidence>
<evidence type="ECO:0000256" key="16">
    <source>
        <dbReference type="SAM" id="Phobius"/>
    </source>
</evidence>
<feature type="transmembrane region" description="Helical" evidence="16">
    <location>
        <begin position="211"/>
        <end position="229"/>
    </location>
</feature>
<evidence type="ECO:0000313" key="19">
    <source>
        <dbReference type="EMBL" id="KAK8082775.1"/>
    </source>
</evidence>
<feature type="transmembrane region" description="Helical" evidence="16">
    <location>
        <begin position="139"/>
        <end position="159"/>
    </location>
</feature>
<evidence type="ECO:0000256" key="9">
    <source>
        <dbReference type="ARBA" id="ARBA00022989"/>
    </source>
</evidence>
<evidence type="ECO:0000256" key="14">
    <source>
        <dbReference type="PROSITE-ProRule" id="PRU01356"/>
    </source>
</evidence>
<sequence>MRFSAFVALAAFAVQSTVAVQLGTVMAAKADDVEAPPLCGSACIRSTMIETKLCAATNHTCICTNAPLNQAIELCVTTHCSIKDALLTKRYSTQSCGIPGQDRTALVWIVGVTFGAVGLAAFFLRCVARLYVGTHAWGLDDWFMCAAVALMIPLCVISIPCGSSPFPGFWDKNTQADQAITVSQHGLGLDMWNVSFEGVNDILFLYYWDEMIYITSLALTKVSILCFYLKVFPARSFRNVAYVLIGLNLVYALTYDFMLAFQCQPIDGAWLFWDGEYKAKCISINVLGWSAAGVNIVLDLATIILPLPQLFQLSMSLKKKAQIVLMFAVGFFVTFVSIIRLRSLIEFGTTQNVTHIPADTNNIRTYTEDYVEVGYWSTIEVPVGIICACMPAIRSLFSLVFPKVFGTTRGDKSSYALNSFSPASKLSGNKLKSQAGTSSSGGTKIKVKQEWTVMSNPVGNESDEHLVGFDRQIEADSSGATRKMTLQRQQSSPWQDDEKTPRETSSQAF</sequence>
<keyword evidence="5" id="KW-0964">Secreted</keyword>
<feature type="transmembrane region" description="Helical" evidence="16">
    <location>
        <begin position="282"/>
        <end position="311"/>
    </location>
</feature>
<dbReference type="PANTHER" id="PTHR33048:SF160">
    <property type="entry name" value="SAT4 FAMILY MEMBRANE PROTEIN"/>
    <property type="match status" value="1"/>
</dbReference>
<keyword evidence="12" id="KW-0449">Lipoprotein</keyword>
<evidence type="ECO:0000256" key="4">
    <source>
        <dbReference type="ARBA" id="ARBA00010031"/>
    </source>
</evidence>
<evidence type="ECO:0000256" key="1">
    <source>
        <dbReference type="ARBA" id="ARBA00004141"/>
    </source>
</evidence>
<dbReference type="Pfam" id="PF05730">
    <property type="entry name" value="CFEM"/>
    <property type="match status" value="1"/>
</dbReference>
<feature type="domain" description="CFEM" evidence="18">
    <location>
        <begin position="12"/>
        <end position="123"/>
    </location>
</feature>
<feature type="chain" id="PRO_5046735709" evidence="17">
    <location>
        <begin position="20"/>
        <end position="509"/>
    </location>
</feature>
<feature type="disulfide bond" evidence="14">
    <location>
        <begin position="63"/>
        <end position="96"/>
    </location>
</feature>
<dbReference type="PANTHER" id="PTHR33048">
    <property type="entry name" value="PTH11-LIKE INTEGRAL MEMBRANE PROTEIN (AFU_ORTHOLOGUE AFUA_5G11245)"/>
    <property type="match status" value="1"/>
</dbReference>
<protein>
    <submittedName>
        <fullName evidence="19">CFEM domain protein</fullName>
    </submittedName>
</protein>
<comment type="similarity">
    <text evidence="4">Belongs to the RBT5 family.</text>
</comment>
<keyword evidence="9 16" id="KW-1133">Transmembrane helix</keyword>
<gene>
    <name evidence="19" type="ORF">PG996_001556</name>
</gene>
<keyword evidence="7 16" id="KW-0812">Transmembrane</keyword>
<dbReference type="InterPro" id="IPR052337">
    <property type="entry name" value="SAT4-like"/>
</dbReference>
<feature type="transmembrane region" description="Helical" evidence="16">
    <location>
        <begin position="323"/>
        <end position="341"/>
    </location>
</feature>
<keyword evidence="10 16" id="KW-0472">Membrane</keyword>
<evidence type="ECO:0000259" key="18">
    <source>
        <dbReference type="PROSITE" id="PS52012"/>
    </source>
</evidence>
<comment type="subcellular location">
    <subcellularLocation>
        <location evidence="2">Membrane</location>
        <topology evidence="2">Lipid-anchor</topology>
        <topology evidence="2">GPI-anchor</topology>
    </subcellularLocation>
    <subcellularLocation>
        <location evidence="1">Membrane</location>
        <topology evidence="1">Multi-pass membrane protein</topology>
    </subcellularLocation>
    <subcellularLocation>
        <location evidence="3">Secreted</location>
    </subcellularLocation>
</comment>
<feature type="compositionally biased region" description="Polar residues" evidence="15">
    <location>
        <begin position="478"/>
        <end position="494"/>
    </location>
</feature>
<keyword evidence="20" id="KW-1185">Reference proteome</keyword>
<evidence type="ECO:0000256" key="5">
    <source>
        <dbReference type="ARBA" id="ARBA00022525"/>
    </source>
</evidence>
<feature type="transmembrane region" description="Helical" evidence="16">
    <location>
        <begin position="105"/>
        <end position="127"/>
    </location>
</feature>
<comment type="caution">
    <text evidence="19">The sequence shown here is derived from an EMBL/GenBank/DDBJ whole genome shotgun (WGS) entry which is preliminary data.</text>
</comment>
<accession>A0ABR1WJU8</accession>
<evidence type="ECO:0000256" key="10">
    <source>
        <dbReference type="ARBA" id="ARBA00023136"/>
    </source>
</evidence>
<keyword evidence="6" id="KW-0325">Glycoprotein</keyword>
<evidence type="ECO:0000313" key="20">
    <source>
        <dbReference type="Proteomes" id="UP001446871"/>
    </source>
</evidence>
<name>A0ABR1WJU8_9PEZI</name>
<feature type="signal peptide" evidence="17">
    <location>
        <begin position="1"/>
        <end position="19"/>
    </location>
</feature>
<organism evidence="19 20">
    <name type="scientific">Apiospora saccharicola</name>
    <dbReference type="NCBI Taxonomy" id="335842"/>
    <lineage>
        <taxon>Eukaryota</taxon>
        <taxon>Fungi</taxon>
        <taxon>Dikarya</taxon>
        <taxon>Ascomycota</taxon>
        <taxon>Pezizomycotina</taxon>
        <taxon>Sordariomycetes</taxon>
        <taxon>Xylariomycetidae</taxon>
        <taxon>Amphisphaeriales</taxon>
        <taxon>Apiosporaceae</taxon>
        <taxon>Apiospora</taxon>
    </lineage>
</organism>
<feature type="compositionally biased region" description="Basic and acidic residues" evidence="15">
    <location>
        <begin position="462"/>
        <end position="474"/>
    </location>
</feature>
<dbReference type="Proteomes" id="UP001446871">
    <property type="component" value="Unassembled WGS sequence"/>
</dbReference>
<evidence type="ECO:0000256" key="2">
    <source>
        <dbReference type="ARBA" id="ARBA00004589"/>
    </source>
</evidence>
<evidence type="ECO:0000256" key="13">
    <source>
        <dbReference type="ARBA" id="ARBA00038359"/>
    </source>
</evidence>
<keyword evidence="6" id="KW-0336">GPI-anchor</keyword>
<reference evidence="19 20" key="1">
    <citation type="submission" date="2023-01" db="EMBL/GenBank/DDBJ databases">
        <title>Analysis of 21 Apiospora genomes using comparative genomics revels a genus with tremendous synthesis potential of carbohydrate active enzymes and secondary metabolites.</title>
        <authorList>
            <person name="Sorensen T."/>
        </authorList>
    </citation>
    <scope>NUCLEOTIDE SEQUENCE [LARGE SCALE GENOMIC DNA]</scope>
    <source>
        <strain evidence="19 20">CBS 83171</strain>
    </source>
</reference>
<comment type="similarity">
    <text evidence="13">Belongs to the SAT4 family.</text>
</comment>
<dbReference type="InterPro" id="IPR008427">
    <property type="entry name" value="Extracellular_membr_CFEM_dom"/>
</dbReference>
<feature type="disulfide bond" evidence="14">
    <location>
        <begin position="54"/>
        <end position="61"/>
    </location>
</feature>
<evidence type="ECO:0000256" key="6">
    <source>
        <dbReference type="ARBA" id="ARBA00022622"/>
    </source>
</evidence>
<evidence type="ECO:0000256" key="8">
    <source>
        <dbReference type="ARBA" id="ARBA00022729"/>
    </source>
</evidence>
<dbReference type="PROSITE" id="PS52012">
    <property type="entry name" value="CFEM"/>
    <property type="match status" value="1"/>
</dbReference>
<comment type="caution">
    <text evidence="14">Lacks conserved residue(s) required for the propagation of feature annotation.</text>
</comment>